<dbReference type="WBParaSite" id="ACAC_0001371401-mRNA-1">
    <property type="protein sequence ID" value="ACAC_0001371401-mRNA-1"/>
    <property type="gene ID" value="ACAC_0001371401"/>
</dbReference>
<keyword evidence="1" id="KW-1185">Reference proteome</keyword>
<reference evidence="1" key="1">
    <citation type="submission" date="2012-09" db="EMBL/GenBank/DDBJ databases">
        <authorList>
            <person name="Martin A.A."/>
        </authorList>
    </citation>
    <scope>NUCLEOTIDE SEQUENCE</scope>
</reference>
<protein>
    <submittedName>
        <fullName evidence="2">Uncharacterized protein</fullName>
    </submittedName>
</protein>
<dbReference type="Proteomes" id="UP000035642">
    <property type="component" value="Unassembled WGS sequence"/>
</dbReference>
<accession>A0A0K0DPM5</accession>
<organism evidence="1 2">
    <name type="scientific">Angiostrongylus cantonensis</name>
    <name type="common">Rat lungworm</name>
    <dbReference type="NCBI Taxonomy" id="6313"/>
    <lineage>
        <taxon>Eukaryota</taxon>
        <taxon>Metazoa</taxon>
        <taxon>Ecdysozoa</taxon>
        <taxon>Nematoda</taxon>
        <taxon>Chromadorea</taxon>
        <taxon>Rhabditida</taxon>
        <taxon>Rhabditina</taxon>
        <taxon>Rhabditomorpha</taxon>
        <taxon>Strongyloidea</taxon>
        <taxon>Metastrongylidae</taxon>
        <taxon>Angiostrongylus</taxon>
    </lineage>
</organism>
<evidence type="ECO:0000313" key="2">
    <source>
        <dbReference type="WBParaSite" id="ACAC_0001371401-mRNA-1"/>
    </source>
</evidence>
<evidence type="ECO:0000313" key="1">
    <source>
        <dbReference type="Proteomes" id="UP000035642"/>
    </source>
</evidence>
<name>A0A0K0DPM5_ANGCA</name>
<dbReference type="AlphaFoldDB" id="A0A0K0DPM5"/>
<reference evidence="2" key="2">
    <citation type="submission" date="2017-02" db="UniProtKB">
        <authorList>
            <consortium name="WormBaseParasite"/>
        </authorList>
    </citation>
    <scope>IDENTIFICATION</scope>
</reference>
<sequence length="147" mass="16355">MKDYLLDFLFGSREVDNELLISVLLSIAFLPEPAGEAVAGIAADSHDTAVFHFEFDNDYVQRQEMPLASPESPYKTSTSDSAVRAAADSQYNDVIGFEYDSDYLQQVVLLNSSELQYGAFISESVVSAESNSQFNEVFDFEYDDDSV</sequence>
<proteinExistence type="predicted"/>